<gene>
    <name evidence="2" type="ORF">PGTG_20377</name>
</gene>
<evidence type="ECO:0000313" key="3">
    <source>
        <dbReference type="Proteomes" id="UP000008783"/>
    </source>
</evidence>
<dbReference type="HOGENOM" id="CLU_184140_0_0_1"/>
<dbReference type="AlphaFoldDB" id="E3NXX2"/>
<dbReference type="RefSeq" id="XP_003338840.2">
    <property type="nucleotide sequence ID" value="XM_003338792.2"/>
</dbReference>
<dbReference type="Proteomes" id="UP000008783">
    <property type="component" value="Unassembled WGS sequence"/>
</dbReference>
<reference key="1">
    <citation type="submission" date="2007-01" db="EMBL/GenBank/DDBJ databases">
        <title>The Genome Sequence of Puccinia graminis f. sp. tritici Strain CRL 75-36-700-3.</title>
        <authorList>
            <consortium name="The Broad Institute Genome Sequencing Platform"/>
            <person name="Birren B."/>
            <person name="Lander E."/>
            <person name="Galagan J."/>
            <person name="Nusbaum C."/>
            <person name="Devon K."/>
            <person name="Cuomo C."/>
            <person name="Jaffe D."/>
            <person name="Butler J."/>
            <person name="Alvarez P."/>
            <person name="Gnerre S."/>
            <person name="Grabherr M."/>
            <person name="Mauceli E."/>
            <person name="Brockman W."/>
            <person name="Young S."/>
            <person name="LaButti K."/>
            <person name="Sykes S."/>
            <person name="DeCaprio D."/>
            <person name="Crawford M."/>
            <person name="Koehrsen M."/>
            <person name="Engels R."/>
            <person name="Montgomery P."/>
            <person name="Pearson M."/>
            <person name="Howarth C."/>
            <person name="Larson L."/>
            <person name="White J."/>
            <person name="Zeng Q."/>
            <person name="Kodira C."/>
            <person name="Yandava C."/>
            <person name="Alvarado L."/>
            <person name="O'Leary S."/>
            <person name="Szabo L."/>
            <person name="Dean R."/>
            <person name="Schein J."/>
        </authorList>
    </citation>
    <scope>NUCLEOTIDE SEQUENCE</scope>
    <source>
        <strain>CRL 75-36-700-3</strain>
    </source>
</reference>
<organism evidence="2 3">
    <name type="scientific">Puccinia graminis f. sp. tritici (strain CRL 75-36-700-3 / race SCCL)</name>
    <name type="common">Black stem rust fungus</name>
    <dbReference type="NCBI Taxonomy" id="418459"/>
    <lineage>
        <taxon>Eukaryota</taxon>
        <taxon>Fungi</taxon>
        <taxon>Dikarya</taxon>
        <taxon>Basidiomycota</taxon>
        <taxon>Pucciniomycotina</taxon>
        <taxon>Pucciniomycetes</taxon>
        <taxon>Pucciniales</taxon>
        <taxon>Pucciniaceae</taxon>
        <taxon>Puccinia</taxon>
    </lineage>
</organism>
<dbReference type="KEGG" id="pgr:PGTG_20377"/>
<evidence type="ECO:0000313" key="2">
    <source>
        <dbReference type="EMBL" id="EFP94421.2"/>
    </source>
</evidence>
<name>E3NXX2_PUCGT</name>
<dbReference type="InParanoid" id="E3NXX2"/>
<feature type="non-terminal residue" evidence="2">
    <location>
        <position position="96"/>
    </location>
</feature>
<sequence>MGAHLRNGHNISLEQQRSKIERRAQSSRGLPQHETNREEQSQREIQQPLDSRSRERPAGLQRGNDPRYQLSAATKEQLRKFKLQSAADQRNCYEKT</sequence>
<keyword evidence="3" id="KW-1185">Reference proteome</keyword>
<dbReference type="EMBL" id="DS989988">
    <property type="protein sequence ID" value="EFP94421.2"/>
    <property type="molecule type" value="Genomic_DNA"/>
</dbReference>
<feature type="region of interest" description="Disordered" evidence="1">
    <location>
        <begin position="1"/>
        <end position="70"/>
    </location>
</feature>
<dbReference type="VEuPathDB" id="FungiDB:PGTG_20377"/>
<protein>
    <submittedName>
        <fullName evidence="2">Uncharacterized protein</fullName>
    </submittedName>
</protein>
<evidence type="ECO:0000256" key="1">
    <source>
        <dbReference type="SAM" id="MobiDB-lite"/>
    </source>
</evidence>
<proteinExistence type="predicted"/>
<accession>E3NXX2</accession>
<reference evidence="3" key="2">
    <citation type="journal article" date="2011" name="Proc. Natl. Acad. Sci. U.S.A.">
        <title>Obligate biotrophy features unraveled by the genomic analysis of rust fungi.</title>
        <authorList>
            <person name="Duplessis S."/>
            <person name="Cuomo C.A."/>
            <person name="Lin Y.-C."/>
            <person name="Aerts A."/>
            <person name="Tisserant E."/>
            <person name="Veneault-Fourrey C."/>
            <person name="Joly D.L."/>
            <person name="Hacquard S."/>
            <person name="Amselem J."/>
            <person name="Cantarel B.L."/>
            <person name="Chiu R."/>
            <person name="Coutinho P.M."/>
            <person name="Feau N."/>
            <person name="Field M."/>
            <person name="Frey P."/>
            <person name="Gelhaye E."/>
            <person name="Goldberg J."/>
            <person name="Grabherr M.G."/>
            <person name="Kodira C.D."/>
            <person name="Kohler A."/>
            <person name="Kuees U."/>
            <person name="Lindquist E.A."/>
            <person name="Lucas S.M."/>
            <person name="Mago R."/>
            <person name="Mauceli E."/>
            <person name="Morin E."/>
            <person name="Murat C."/>
            <person name="Pangilinan J.L."/>
            <person name="Park R."/>
            <person name="Pearson M."/>
            <person name="Quesneville H."/>
            <person name="Rouhier N."/>
            <person name="Sakthikumar S."/>
            <person name="Salamov A.A."/>
            <person name="Schmutz J."/>
            <person name="Selles B."/>
            <person name="Shapiro H."/>
            <person name="Tanguay P."/>
            <person name="Tuskan G.A."/>
            <person name="Henrissat B."/>
            <person name="Van de Peer Y."/>
            <person name="Rouze P."/>
            <person name="Ellis J.G."/>
            <person name="Dodds P.N."/>
            <person name="Schein J.E."/>
            <person name="Zhong S."/>
            <person name="Hamelin R.C."/>
            <person name="Grigoriev I.V."/>
            <person name="Szabo L.J."/>
            <person name="Martin F."/>
        </authorList>
    </citation>
    <scope>NUCLEOTIDE SEQUENCE [LARGE SCALE GENOMIC DNA]</scope>
    <source>
        <strain evidence="3">CRL 75-36-700-3 / race SCCL</strain>
    </source>
</reference>
<dbReference type="GeneID" id="10527634"/>